<dbReference type="AlphaFoldDB" id="A0A2I0TYB8"/>
<protein>
    <submittedName>
        <fullName evidence="1">Uncharacterized protein</fullName>
    </submittedName>
</protein>
<reference evidence="2" key="1">
    <citation type="submission" date="2017-11" db="EMBL/GenBank/DDBJ databases">
        <authorList>
            <person name="Lima N.C."/>
            <person name="Parody-Merino A.M."/>
            <person name="Battley P.F."/>
            <person name="Fidler A.E."/>
            <person name="Prosdocimi F."/>
        </authorList>
    </citation>
    <scope>NUCLEOTIDE SEQUENCE [LARGE SCALE GENOMIC DNA]</scope>
</reference>
<proteinExistence type="predicted"/>
<evidence type="ECO:0000313" key="2">
    <source>
        <dbReference type="Proteomes" id="UP000233556"/>
    </source>
</evidence>
<organism evidence="1 2">
    <name type="scientific">Limosa lapponica baueri</name>
    <dbReference type="NCBI Taxonomy" id="1758121"/>
    <lineage>
        <taxon>Eukaryota</taxon>
        <taxon>Metazoa</taxon>
        <taxon>Chordata</taxon>
        <taxon>Craniata</taxon>
        <taxon>Vertebrata</taxon>
        <taxon>Euteleostomi</taxon>
        <taxon>Archelosauria</taxon>
        <taxon>Archosauria</taxon>
        <taxon>Dinosauria</taxon>
        <taxon>Saurischia</taxon>
        <taxon>Theropoda</taxon>
        <taxon>Coelurosauria</taxon>
        <taxon>Aves</taxon>
        <taxon>Neognathae</taxon>
        <taxon>Neoaves</taxon>
        <taxon>Charadriiformes</taxon>
        <taxon>Scolopacidae</taxon>
        <taxon>Limosa</taxon>
    </lineage>
</organism>
<gene>
    <name evidence="1" type="ORF">llap_11006</name>
</gene>
<dbReference type="EMBL" id="KZ506676">
    <property type="protein sequence ID" value="PKU38693.1"/>
    <property type="molecule type" value="Genomic_DNA"/>
</dbReference>
<keyword evidence="2" id="KW-1185">Reference proteome</keyword>
<dbReference type="Proteomes" id="UP000233556">
    <property type="component" value="Unassembled WGS sequence"/>
</dbReference>
<accession>A0A2I0TYB8</accession>
<name>A0A2I0TYB8_LIMLA</name>
<evidence type="ECO:0000313" key="1">
    <source>
        <dbReference type="EMBL" id="PKU38693.1"/>
    </source>
</evidence>
<reference evidence="2" key="2">
    <citation type="submission" date="2017-12" db="EMBL/GenBank/DDBJ databases">
        <title>Genome sequence of the Bar-tailed Godwit (Limosa lapponica baueri).</title>
        <authorList>
            <person name="Lima N.C.B."/>
            <person name="Parody-Merino A.M."/>
            <person name="Battley P.F."/>
            <person name="Fidler A.E."/>
            <person name="Prosdocimi F."/>
        </authorList>
    </citation>
    <scope>NUCLEOTIDE SEQUENCE [LARGE SCALE GENOMIC DNA]</scope>
</reference>
<sequence length="143" mass="15848">MLYNGSFVDQGYPDLALDNTPEVNRVVVHSHHQTICTQAVGLVYPIFIRVAAYASSVCPRFPAAWSEDQPESQALFNLEHWAEKGHGLAGSLQLLSFIQFHRASIKHEDSDGLHSQLLQMVHRGTEAMTGTKLVQEPAKPALE</sequence>